<keyword evidence="2" id="KW-1185">Reference proteome</keyword>
<reference evidence="1" key="1">
    <citation type="submission" date="2021-06" db="EMBL/GenBank/DDBJ databases">
        <authorList>
            <person name="Kallberg Y."/>
            <person name="Tangrot J."/>
            <person name="Rosling A."/>
        </authorList>
    </citation>
    <scope>NUCLEOTIDE SEQUENCE</scope>
    <source>
        <strain evidence="1">MA461A</strain>
    </source>
</reference>
<proteinExistence type="predicted"/>
<name>A0ACA9SLV3_9GLOM</name>
<accession>A0ACA9SLV3</accession>
<feature type="non-terminal residue" evidence="1">
    <location>
        <position position="62"/>
    </location>
</feature>
<dbReference type="Proteomes" id="UP000789920">
    <property type="component" value="Unassembled WGS sequence"/>
</dbReference>
<organism evidence="1 2">
    <name type="scientific">Racocetra persica</name>
    <dbReference type="NCBI Taxonomy" id="160502"/>
    <lineage>
        <taxon>Eukaryota</taxon>
        <taxon>Fungi</taxon>
        <taxon>Fungi incertae sedis</taxon>
        <taxon>Mucoromycota</taxon>
        <taxon>Glomeromycotina</taxon>
        <taxon>Glomeromycetes</taxon>
        <taxon>Diversisporales</taxon>
        <taxon>Gigasporaceae</taxon>
        <taxon>Racocetra</taxon>
    </lineage>
</organism>
<protein>
    <submittedName>
        <fullName evidence="1">9564_t:CDS:1</fullName>
    </submittedName>
</protein>
<evidence type="ECO:0000313" key="1">
    <source>
        <dbReference type="EMBL" id="CAG8843606.1"/>
    </source>
</evidence>
<sequence>VEESVKEYSKRYEARVVLINGEISEDEKKFWNVLGISDVDKRREKHEWRNKNLPDLEIGDQT</sequence>
<comment type="caution">
    <text evidence="1">The sequence shown here is derived from an EMBL/GenBank/DDBJ whole genome shotgun (WGS) entry which is preliminary data.</text>
</comment>
<feature type="non-terminal residue" evidence="1">
    <location>
        <position position="1"/>
    </location>
</feature>
<gene>
    <name evidence="1" type="ORF">RPERSI_LOCUS32841</name>
</gene>
<evidence type="ECO:0000313" key="2">
    <source>
        <dbReference type="Proteomes" id="UP000789920"/>
    </source>
</evidence>
<dbReference type="EMBL" id="CAJVQC010139116">
    <property type="protein sequence ID" value="CAG8843606.1"/>
    <property type="molecule type" value="Genomic_DNA"/>
</dbReference>